<accession>A0ABP1QUN2</accession>
<feature type="compositionally biased region" description="Polar residues" evidence="1">
    <location>
        <begin position="15"/>
        <end position="36"/>
    </location>
</feature>
<organism evidence="2 3">
    <name type="scientific">Orchesella dallaii</name>
    <dbReference type="NCBI Taxonomy" id="48710"/>
    <lineage>
        <taxon>Eukaryota</taxon>
        <taxon>Metazoa</taxon>
        <taxon>Ecdysozoa</taxon>
        <taxon>Arthropoda</taxon>
        <taxon>Hexapoda</taxon>
        <taxon>Collembola</taxon>
        <taxon>Entomobryomorpha</taxon>
        <taxon>Entomobryoidea</taxon>
        <taxon>Orchesellidae</taxon>
        <taxon>Orchesellinae</taxon>
        <taxon>Orchesella</taxon>
    </lineage>
</organism>
<dbReference type="Proteomes" id="UP001642540">
    <property type="component" value="Unassembled WGS sequence"/>
</dbReference>
<name>A0ABP1QUN2_9HEXA</name>
<feature type="region of interest" description="Disordered" evidence="1">
    <location>
        <begin position="201"/>
        <end position="220"/>
    </location>
</feature>
<comment type="caution">
    <text evidence="2">The sequence shown here is derived from an EMBL/GenBank/DDBJ whole genome shotgun (WGS) entry which is preliminary data.</text>
</comment>
<feature type="region of interest" description="Disordered" evidence="1">
    <location>
        <begin position="88"/>
        <end position="129"/>
    </location>
</feature>
<feature type="region of interest" description="Disordered" evidence="1">
    <location>
        <begin position="1"/>
        <end position="44"/>
    </location>
</feature>
<evidence type="ECO:0000313" key="2">
    <source>
        <dbReference type="EMBL" id="CAL8111678.1"/>
    </source>
</evidence>
<evidence type="ECO:0000313" key="3">
    <source>
        <dbReference type="Proteomes" id="UP001642540"/>
    </source>
</evidence>
<proteinExistence type="predicted"/>
<evidence type="ECO:0000256" key="1">
    <source>
        <dbReference type="SAM" id="MobiDB-lite"/>
    </source>
</evidence>
<protein>
    <submittedName>
        <fullName evidence="2">Uncharacterized protein</fullName>
    </submittedName>
</protein>
<reference evidence="2 3" key="1">
    <citation type="submission" date="2024-08" db="EMBL/GenBank/DDBJ databases">
        <authorList>
            <person name="Cucini C."/>
            <person name="Frati F."/>
        </authorList>
    </citation>
    <scope>NUCLEOTIDE SEQUENCE [LARGE SCALE GENOMIC DNA]</scope>
</reference>
<sequence>MTSKMNRNKPLMASTPASTSKQFPGQSLDQTINSHLSGEGDFTLAPSAMDQTDGDFIKRHKNSNSNWKRVKASLSRSQSQIVELFNRTKSKSRHQLNSKPSDLQTNVPDEPTLLSIHKKPTTPNDDGPRHKLEQVMESVDNADAIMQTPDNRNRTSNYQHLNTIPRSSRAKLMEMEKNFMSPSVSVASPHVFSGHNHSRLMNSTMPPPAKPKTIVPSSSSGNMIQIDQKEYEELLEANKKIQHEYNIVWEDNRMLSLTFEDAQTRLKYFQDRNKYLEMAMYQEGKVLTDIIRACHEEIAILKSHECEFLENKEDNVKIRDVETKIREYYINKYLNADESLFSDKVSGFTTAFLENLPEGIAE</sequence>
<keyword evidence="3" id="KW-1185">Reference proteome</keyword>
<gene>
    <name evidence="2" type="ORF">ODALV1_LOCUS15256</name>
</gene>
<feature type="compositionally biased region" description="Polar residues" evidence="1">
    <location>
        <begin position="97"/>
        <end position="107"/>
    </location>
</feature>
<dbReference type="EMBL" id="CAXLJM020000046">
    <property type="protein sequence ID" value="CAL8111678.1"/>
    <property type="molecule type" value="Genomic_DNA"/>
</dbReference>